<dbReference type="PANTHER" id="PTHR15364:SF0">
    <property type="entry name" value="2'-DEOXYNUCLEOSIDE 5'-PHOSPHATE N-HYDROLASE 1"/>
    <property type="match status" value="1"/>
</dbReference>
<accession>D7E641</accession>
<keyword evidence="1" id="KW-0808">Transferase</keyword>
<dbReference type="KEGG" id="mev:Metev_0132"/>
<protein>
    <submittedName>
        <fullName evidence="1">Nucleoside 2-deoxyribosyltransferase</fullName>
    </submittedName>
</protein>
<dbReference type="InterPro" id="IPR007710">
    <property type="entry name" value="Nucleoside_deoxyribTrfase"/>
</dbReference>
<dbReference type="SUPFAM" id="SSF52309">
    <property type="entry name" value="N-(deoxy)ribosyltransferase-like"/>
    <property type="match status" value="1"/>
</dbReference>
<dbReference type="GO" id="GO:0009159">
    <property type="term" value="P:deoxyribonucleoside monophosphate catabolic process"/>
    <property type="evidence" value="ECO:0007669"/>
    <property type="project" value="TreeGrafter"/>
</dbReference>
<keyword evidence="2" id="KW-1185">Reference proteome</keyword>
<dbReference type="RefSeq" id="WP_013193631.1">
    <property type="nucleotide sequence ID" value="NC_014253.1"/>
</dbReference>
<dbReference type="Pfam" id="PF05014">
    <property type="entry name" value="Nuc_deoxyrib_tr"/>
    <property type="match status" value="1"/>
</dbReference>
<dbReference type="GO" id="GO:0070694">
    <property type="term" value="F:5-hydroxymethyl-dUMP N-hydrolase activity"/>
    <property type="evidence" value="ECO:0007669"/>
    <property type="project" value="TreeGrafter"/>
</dbReference>
<dbReference type="EMBL" id="CP002069">
    <property type="protein sequence ID" value="ADI73063.1"/>
    <property type="molecule type" value="Genomic_DNA"/>
</dbReference>
<dbReference type="HOGENOM" id="CLU_117644_2_0_2"/>
<evidence type="ECO:0000313" key="2">
    <source>
        <dbReference type="Proteomes" id="UP000000391"/>
    </source>
</evidence>
<dbReference type="InterPro" id="IPR051239">
    <property type="entry name" value="2'-dNMP_N-hydrolase"/>
</dbReference>
<evidence type="ECO:0000313" key="1">
    <source>
        <dbReference type="EMBL" id="ADI73063.1"/>
    </source>
</evidence>
<reference evidence="1 2" key="1">
    <citation type="submission" date="2010-06" db="EMBL/GenBank/DDBJ databases">
        <title>Complete sequence chromosome of Methanohalobium evestigatum Z-7303.</title>
        <authorList>
            <consortium name="US DOE Joint Genome Institute"/>
            <person name="Lucas S."/>
            <person name="Copeland A."/>
            <person name="Lapidus A."/>
            <person name="Cheng J.-F."/>
            <person name="Bruce D."/>
            <person name="Goodwin L."/>
            <person name="Pitluck S."/>
            <person name="Saunders E."/>
            <person name="Detter J.C."/>
            <person name="Han C."/>
            <person name="Tapia R."/>
            <person name="Land M."/>
            <person name="Hauser L."/>
            <person name="Kyrpides N."/>
            <person name="Mikhailova N."/>
            <person name="Sieprawska-Lupa M."/>
            <person name="Whitman W.B."/>
            <person name="Anderson I."/>
            <person name="Woyke T."/>
        </authorList>
    </citation>
    <scope>NUCLEOTIDE SEQUENCE [LARGE SCALE GENOMIC DNA]</scope>
    <source>
        <strain evidence="2">ATCC BAA-1072 / DSM 3721 / NBRC 107634 / OCM 161 / Z-7303</strain>
    </source>
</reference>
<dbReference type="STRING" id="644295.Metev_0132"/>
<dbReference type="GeneID" id="9345743"/>
<dbReference type="Gene3D" id="3.40.50.450">
    <property type="match status" value="1"/>
</dbReference>
<sequence>MDTSKKVYIAGPLFSEGELDFNKKLRDAVAKKGFPVYLPQEHTEDTVDMRHEHKQNYIFQNNVEIIDDSDIILAVLDGADVDSGTAWEIGYAYAKGKMIFGLRTDFRTMGSEGMVNLMIDQSADAIAFDIPGVLEIFEQ</sequence>
<gene>
    <name evidence="1" type="ordered locus">Metev_0132</name>
</gene>
<dbReference type="PANTHER" id="PTHR15364">
    <property type="entry name" value="2'-DEOXYNUCLEOSIDE 5'-PHOSPHATE N-HYDROLASE 1"/>
    <property type="match status" value="1"/>
</dbReference>
<organism evidence="1 2">
    <name type="scientific">Methanohalobium evestigatum (strain ATCC BAA-1072 / DSM 3721 / NBRC 107634 / OCM 161 / Z-7303)</name>
    <dbReference type="NCBI Taxonomy" id="644295"/>
    <lineage>
        <taxon>Archaea</taxon>
        <taxon>Methanobacteriati</taxon>
        <taxon>Methanobacteriota</taxon>
        <taxon>Stenosarchaea group</taxon>
        <taxon>Methanomicrobia</taxon>
        <taxon>Methanosarcinales</taxon>
        <taxon>Methanosarcinaceae</taxon>
        <taxon>Methanohalobium</taxon>
    </lineage>
</organism>
<dbReference type="Proteomes" id="UP000000391">
    <property type="component" value="Chromosome"/>
</dbReference>
<dbReference type="GO" id="GO:0016740">
    <property type="term" value="F:transferase activity"/>
    <property type="evidence" value="ECO:0007669"/>
    <property type="project" value="UniProtKB-KW"/>
</dbReference>
<dbReference type="AlphaFoldDB" id="D7E641"/>
<name>D7E641_METEZ</name>
<proteinExistence type="predicted"/>
<dbReference type="OrthoDB" id="240616at2157"/>